<dbReference type="RefSeq" id="XP_005361131.1">
    <property type="nucleotide sequence ID" value="XM_005361074.2"/>
</dbReference>
<dbReference type="CDD" id="cd00086">
    <property type="entry name" value="homeodomain"/>
    <property type="match status" value="1"/>
</dbReference>
<keyword evidence="1 2" id="KW-0238">DNA-binding</keyword>
<reference evidence="5" key="1">
    <citation type="submission" date="2025-08" db="UniProtKB">
        <authorList>
            <consortium name="RefSeq"/>
        </authorList>
    </citation>
    <scope>IDENTIFICATION</scope>
</reference>
<organism evidence="4 5">
    <name type="scientific">Microtus ochrogaster</name>
    <name type="common">Prairie vole</name>
    <dbReference type="NCBI Taxonomy" id="79684"/>
    <lineage>
        <taxon>Eukaryota</taxon>
        <taxon>Metazoa</taxon>
        <taxon>Chordata</taxon>
        <taxon>Craniata</taxon>
        <taxon>Vertebrata</taxon>
        <taxon>Euteleostomi</taxon>
        <taxon>Mammalia</taxon>
        <taxon>Eutheria</taxon>
        <taxon>Euarchontoglires</taxon>
        <taxon>Glires</taxon>
        <taxon>Rodentia</taxon>
        <taxon>Myomorpha</taxon>
        <taxon>Muroidea</taxon>
        <taxon>Cricetidae</taxon>
        <taxon>Arvicolinae</taxon>
        <taxon>Microtus</taxon>
    </lineage>
</organism>
<evidence type="ECO:0000259" key="3">
    <source>
        <dbReference type="PROSITE" id="PS50071"/>
    </source>
</evidence>
<gene>
    <name evidence="5" type="primary">LOC101980746</name>
</gene>
<dbReference type="Proteomes" id="UP000694915">
    <property type="component" value="Linkage group LG4"/>
</dbReference>
<sequence>MAEGPAPRESAPSEGCLNVKQLACTLGTLDLKYSWEQLSELEKHFRIEPHPDLEAQRVLATRLNLTEELVKTWFTLRSLKPEVCILSAWLLWKPVRRCNPYSCAPSKAGGCWSPCRPINSREGFRQNFQRYLKLMQSYHTRRRHLRQGLYKSRESAWCRMMLPRTVRPHISHASCQGKESSQNSPGLPETLEAFKKLRLSSGHPNTDDF</sequence>
<keyword evidence="1 2" id="KW-0371">Homeobox</keyword>
<dbReference type="SMART" id="SM00389">
    <property type="entry name" value="HOX"/>
    <property type="match status" value="1"/>
</dbReference>
<evidence type="ECO:0000313" key="4">
    <source>
        <dbReference type="Proteomes" id="UP000694915"/>
    </source>
</evidence>
<dbReference type="GeneID" id="101980746"/>
<dbReference type="Pfam" id="PF00046">
    <property type="entry name" value="Homeodomain"/>
    <property type="match status" value="1"/>
</dbReference>
<keyword evidence="1 2" id="KW-0539">Nucleus</keyword>
<protein>
    <submittedName>
        <fullName evidence="5">Uncharacterized protein LOC101980746</fullName>
    </submittedName>
</protein>
<proteinExistence type="predicted"/>
<feature type="DNA-binding region" description="Homeobox" evidence="1">
    <location>
        <begin position="35"/>
        <end position="85"/>
    </location>
</feature>
<dbReference type="SUPFAM" id="SSF46689">
    <property type="entry name" value="Homeodomain-like"/>
    <property type="match status" value="1"/>
</dbReference>
<keyword evidence="4" id="KW-1185">Reference proteome</keyword>
<dbReference type="Gene3D" id="1.10.10.60">
    <property type="entry name" value="Homeodomain-like"/>
    <property type="match status" value="1"/>
</dbReference>
<evidence type="ECO:0000256" key="2">
    <source>
        <dbReference type="RuleBase" id="RU000682"/>
    </source>
</evidence>
<feature type="domain" description="Homeobox" evidence="3">
    <location>
        <begin position="33"/>
        <end position="84"/>
    </location>
</feature>
<comment type="subcellular location">
    <subcellularLocation>
        <location evidence="1 2">Nucleus</location>
    </subcellularLocation>
</comment>
<evidence type="ECO:0000313" key="5">
    <source>
        <dbReference type="RefSeq" id="XP_005361131.1"/>
    </source>
</evidence>
<dbReference type="PROSITE" id="PS50071">
    <property type="entry name" value="HOMEOBOX_2"/>
    <property type="match status" value="1"/>
</dbReference>
<accession>A0ABM0L8K0</accession>
<name>A0ABM0L8K0_MICOH</name>
<dbReference type="InterPro" id="IPR001356">
    <property type="entry name" value="HD"/>
</dbReference>
<dbReference type="InterPro" id="IPR009057">
    <property type="entry name" value="Homeodomain-like_sf"/>
</dbReference>
<evidence type="ECO:0000256" key="1">
    <source>
        <dbReference type="PROSITE-ProRule" id="PRU00108"/>
    </source>
</evidence>